<feature type="transmembrane region" description="Helical" evidence="1">
    <location>
        <begin position="151"/>
        <end position="171"/>
    </location>
</feature>
<name>A0A9D2QA03_9FIRM</name>
<feature type="transmembrane region" description="Helical" evidence="1">
    <location>
        <begin position="344"/>
        <end position="361"/>
    </location>
</feature>
<protein>
    <recommendedName>
        <fullName evidence="2">DUF6449 domain-containing protein</fullName>
    </recommendedName>
</protein>
<evidence type="ECO:0000313" key="4">
    <source>
        <dbReference type="Proteomes" id="UP000823902"/>
    </source>
</evidence>
<dbReference type="Pfam" id="PF20047">
    <property type="entry name" value="DUF6449"/>
    <property type="match status" value="1"/>
</dbReference>
<feature type="domain" description="DUF6449" evidence="2">
    <location>
        <begin position="467"/>
        <end position="620"/>
    </location>
</feature>
<feature type="transmembrane region" description="Helical" evidence="1">
    <location>
        <begin position="108"/>
        <end position="131"/>
    </location>
</feature>
<reference evidence="3" key="2">
    <citation type="submission" date="2021-04" db="EMBL/GenBank/DDBJ databases">
        <authorList>
            <person name="Gilroy R."/>
        </authorList>
    </citation>
    <scope>NUCLEOTIDE SEQUENCE</scope>
    <source>
        <strain evidence="3">CHK196-7946</strain>
    </source>
</reference>
<comment type="caution">
    <text evidence="3">The sequence shown here is derived from an EMBL/GenBank/DDBJ whole genome shotgun (WGS) entry which is preliminary data.</text>
</comment>
<keyword evidence="1" id="KW-0812">Transmembrane</keyword>
<feature type="transmembrane region" description="Helical" evidence="1">
    <location>
        <begin position="21"/>
        <end position="45"/>
    </location>
</feature>
<gene>
    <name evidence="3" type="ORF">H9697_01445</name>
</gene>
<dbReference type="AlphaFoldDB" id="A0A9D2QA03"/>
<evidence type="ECO:0000259" key="2">
    <source>
        <dbReference type="Pfam" id="PF20047"/>
    </source>
</evidence>
<feature type="transmembrane region" description="Helical" evidence="1">
    <location>
        <begin position="178"/>
        <end position="199"/>
    </location>
</feature>
<evidence type="ECO:0000313" key="3">
    <source>
        <dbReference type="EMBL" id="HJC73605.1"/>
    </source>
</evidence>
<feature type="transmembrane region" description="Helical" evidence="1">
    <location>
        <begin position="312"/>
        <end position="332"/>
    </location>
</feature>
<keyword evidence="1" id="KW-0472">Membrane</keyword>
<accession>A0A9D2QA03</accession>
<evidence type="ECO:0000256" key="1">
    <source>
        <dbReference type="SAM" id="Phobius"/>
    </source>
</evidence>
<organism evidence="3 4">
    <name type="scientific">Candidatus Mediterraneibacter faecavium</name>
    <dbReference type="NCBI Taxonomy" id="2838668"/>
    <lineage>
        <taxon>Bacteria</taxon>
        <taxon>Bacillati</taxon>
        <taxon>Bacillota</taxon>
        <taxon>Clostridia</taxon>
        <taxon>Lachnospirales</taxon>
        <taxon>Lachnospiraceae</taxon>
        <taxon>Mediterraneibacter</taxon>
    </lineage>
</organism>
<reference evidence="3" key="1">
    <citation type="journal article" date="2021" name="PeerJ">
        <title>Extensive microbial diversity within the chicken gut microbiome revealed by metagenomics and culture.</title>
        <authorList>
            <person name="Gilroy R."/>
            <person name="Ravi A."/>
            <person name="Getino M."/>
            <person name="Pursley I."/>
            <person name="Horton D.L."/>
            <person name="Alikhan N.F."/>
            <person name="Baker D."/>
            <person name="Gharbi K."/>
            <person name="Hall N."/>
            <person name="Watson M."/>
            <person name="Adriaenssens E.M."/>
            <person name="Foster-Nyarko E."/>
            <person name="Jarju S."/>
            <person name="Secka A."/>
            <person name="Antonio M."/>
            <person name="Oren A."/>
            <person name="Chaudhuri R.R."/>
            <person name="La Ragione R."/>
            <person name="Hildebrand F."/>
            <person name="Pallen M.J."/>
        </authorList>
    </citation>
    <scope>NUCLEOTIDE SEQUENCE</scope>
    <source>
        <strain evidence="3">CHK196-7946</strain>
    </source>
</reference>
<feature type="transmembrane region" description="Helical" evidence="1">
    <location>
        <begin position="242"/>
        <end position="263"/>
    </location>
</feature>
<sequence>MTSKISSYFKLILSDIRHRGWLAALSCITLFLLMPVYTMLYFSAYEATASDLLHDFPRLLNTGPAGYLSAAIAVLAVLSALSGFSYIHSREKTDFFHSLPVRRTMWFGTAWLSGVLVVLIPYLVCSILTIAAEAVNKGMTASLAGRSAEAVLGGVLAFFVLYNAGVFAVMLTGRTVTALLASLAVIVYPILALTLGSAMENEFYDTFYSNGLTLPDKLAGYLSPAGLFSALIEQSSSGRLGFVIPAAALLMSALFIAAAVLVYRIYPSEAAGAALAFPVTGPILKVLICIPSALFISLIIQDLMMIYGNKWTPLLSILAALIICAVIDFIYTMDLRLLIKSWKSSLLSIAGVLAVLCFFQFDLAGYDTYLPDEEDIESISFQPEPFLDYFCYPESEHGMEPSSGYFAPEDMTETLYALAQTGIDNLEQGLNAKNVHDMENIPDPMLSSALADKKDAGEEFFSAVFRYRLSDGRIINRQYTLSYIDTAEAMKDLLGSREYREQLFPIFEVDINSVSSISLLDIYRTPEELKLDKEQKTALLNAYETDVLNVSADTFINSEPLGELEITFPNPVLKGHGTLTDDGMVSYITSGSAYYGDGNSIVPKLYLYPEYKNTLDLLGEYGYTLHTEIDPESVSSITVYPDADTIEDNRCDNLIYRLSDTAVINYEGFGSEMSIIATAQDDIELILSYMEHYAGNILDTGNRYPDSMEVQYKNGATCSYSLKL</sequence>
<feature type="transmembrane region" description="Helical" evidence="1">
    <location>
        <begin position="275"/>
        <end position="300"/>
    </location>
</feature>
<dbReference type="Proteomes" id="UP000823902">
    <property type="component" value="Unassembled WGS sequence"/>
</dbReference>
<keyword evidence="1" id="KW-1133">Transmembrane helix</keyword>
<dbReference type="InterPro" id="IPR045611">
    <property type="entry name" value="DUF6449"/>
</dbReference>
<dbReference type="EMBL" id="DWVY01000006">
    <property type="protein sequence ID" value="HJC73605.1"/>
    <property type="molecule type" value="Genomic_DNA"/>
</dbReference>
<proteinExistence type="predicted"/>
<feature type="transmembrane region" description="Helical" evidence="1">
    <location>
        <begin position="65"/>
        <end position="87"/>
    </location>
</feature>